<dbReference type="InterPro" id="IPR004474">
    <property type="entry name" value="LytR_CpsA_psr"/>
</dbReference>
<keyword evidence="2" id="KW-1133">Transmembrane helix</keyword>
<dbReference type="EMBL" id="AZFQ01000053">
    <property type="protein sequence ID" value="KRL97201.1"/>
    <property type="molecule type" value="Genomic_DNA"/>
</dbReference>
<evidence type="ECO:0000313" key="5">
    <source>
        <dbReference type="Proteomes" id="UP000051166"/>
    </source>
</evidence>
<gene>
    <name evidence="4" type="ORF">FD50_GL001756</name>
</gene>
<feature type="transmembrane region" description="Helical" evidence="2">
    <location>
        <begin position="20"/>
        <end position="40"/>
    </location>
</feature>
<dbReference type="Gene3D" id="3.40.630.190">
    <property type="entry name" value="LCP protein"/>
    <property type="match status" value="1"/>
</dbReference>
<keyword evidence="2" id="KW-0812">Transmembrane</keyword>
<dbReference type="RefSeq" id="WP_054755883.1">
    <property type="nucleotide sequence ID" value="NZ_AZFQ01000053.1"/>
</dbReference>
<keyword evidence="2" id="KW-0472">Membrane</keyword>
<name>A0A0R1UVI1_9LACO</name>
<dbReference type="Pfam" id="PF03816">
    <property type="entry name" value="LytR_cpsA_psr"/>
    <property type="match status" value="1"/>
</dbReference>
<organism evidence="4 5">
    <name type="scientific">Liquorilactobacillus satsumensis DSM 16230 = JCM 12392</name>
    <dbReference type="NCBI Taxonomy" id="1423801"/>
    <lineage>
        <taxon>Bacteria</taxon>
        <taxon>Bacillati</taxon>
        <taxon>Bacillota</taxon>
        <taxon>Bacilli</taxon>
        <taxon>Lactobacillales</taxon>
        <taxon>Lactobacillaceae</taxon>
        <taxon>Liquorilactobacillus</taxon>
    </lineage>
</organism>
<dbReference type="PATRIC" id="fig|1423801.4.peg.1795"/>
<evidence type="ECO:0000259" key="3">
    <source>
        <dbReference type="Pfam" id="PF03816"/>
    </source>
</evidence>
<comment type="similarity">
    <text evidence="1">Belongs to the LytR/CpsA/Psr (LCP) family.</text>
</comment>
<accession>A0A0R1UVI1</accession>
<dbReference type="NCBIfam" id="TIGR00350">
    <property type="entry name" value="lytR_cpsA_psr"/>
    <property type="match status" value="1"/>
</dbReference>
<evidence type="ECO:0000313" key="4">
    <source>
        <dbReference type="EMBL" id="KRL97201.1"/>
    </source>
</evidence>
<protein>
    <recommendedName>
        <fullName evidence="3">Cell envelope-related transcriptional attenuator domain-containing protein</fullName>
    </recommendedName>
</protein>
<dbReference type="STRING" id="1423801.FD50_GL001756"/>
<keyword evidence="5" id="KW-1185">Reference proteome</keyword>
<feature type="domain" description="Cell envelope-related transcriptional attenuator" evidence="3">
    <location>
        <begin position="86"/>
        <end position="243"/>
    </location>
</feature>
<dbReference type="InterPro" id="IPR050922">
    <property type="entry name" value="LytR/CpsA/Psr_CW_biosynth"/>
</dbReference>
<dbReference type="PANTHER" id="PTHR33392">
    <property type="entry name" value="POLYISOPRENYL-TEICHOIC ACID--PEPTIDOGLYCAN TEICHOIC ACID TRANSFERASE TAGU"/>
    <property type="match status" value="1"/>
</dbReference>
<sequence>MQQRKKELQRTHQFLHKHAALWCGLLVTLLLMVAAGMLVWHQLNPKTHFNNLKTVAHNHTQVHQAKGTFNILVIGSDERKNQVSGHTDSMLLVHADLTKKHYTIMSIPRDSRIYLNNFGYTKLTSVQAVYQAKYGAKQGAFRAVQAISSYLDVPVNYYLETNYTGFRSMVHAVGGITMNVPFNVTLTHPWYAEDYNKLITAGNHKLTAKMVTEIVHERDSVPGTDFGRQRLQEAALLGIGNKISDPLNAFKVPALVSSISQFLVATNMSKTDMISIGLAMKSNFNAKKQVRYLQLQGKDTVLYDDVLQNYNDEIVLERSQLHKIITQDF</sequence>
<evidence type="ECO:0000256" key="1">
    <source>
        <dbReference type="ARBA" id="ARBA00006068"/>
    </source>
</evidence>
<dbReference type="AlphaFoldDB" id="A0A0R1UVI1"/>
<proteinExistence type="inferred from homology"/>
<reference evidence="4 5" key="1">
    <citation type="journal article" date="2015" name="Genome Announc.">
        <title>Expanding the biotechnology potential of lactobacilli through comparative genomics of 213 strains and associated genera.</title>
        <authorList>
            <person name="Sun Z."/>
            <person name="Harris H.M."/>
            <person name="McCann A."/>
            <person name="Guo C."/>
            <person name="Argimon S."/>
            <person name="Zhang W."/>
            <person name="Yang X."/>
            <person name="Jeffery I.B."/>
            <person name="Cooney J.C."/>
            <person name="Kagawa T.F."/>
            <person name="Liu W."/>
            <person name="Song Y."/>
            <person name="Salvetti E."/>
            <person name="Wrobel A."/>
            <person name="Rasinkangas P."/>
            <person name="Parkhill J."/>
            <person name="Rea M.C."/>
            <person name="O'Sullivan O."/>
            <person name="Ritari J."/>
            <person name="Douillard F.P."/>
            <person name="Paul Ross R."/>
            <person name="Yang R."/>
            <person name="Briner A.E."/>
            <person name="Felis G.E."/>
            <person name="de Vos W.M."/>
            <person name="Barrangou R."/>
            <person name="Klaenhammer T.R."/>
            <person name="Caufield P.W."/>
            <person name="Cui Y."/>
            <person name="Zhang H."/>
            <person name="O'Toole P.W."/>
        </authorList>
    </citation>
    <scope>NUCLEOTIDE SEQUENCE [LARGE SCALE GENOMIC DNA]</scope>
    <source>
        <strain evidence="4 5">DSM 16230</strain>
    </source>
</reference>
<dbReference type="GeneID" id="98308999"/>
<evidence type="ECO:0000256" key="2">
    <source>
        <dbReference type="SAM" id="Phobius"/>
    </source>
</evidence>
<dbReference type="Proteomes" id="UP000051166">
    <property type="component" value="Unassembled WGS sequence"/>
</dbReference>
<comment type="caution">
    <text evidence="4">The sequence shown here is derived from an EMBL/GenBank/DDBJ whole genome shotgun (WGS) entry which is preliminary data.</text>
</comment>
<dbReference type="PANTHER" id="PTHR33392:SF6">
    <property type="entry name" value="POLYISOPRENYL-TEICHOIC ACID--PEPTIDOGLYCAN TEICHOIC ACID TRANSFERASE TAGU"/>
    <property type="match status" value="1"/>
</dbReference>